<keyword evidence="2" id="KW-0808">Transferase</keyword>
<dbReference type="EMBL" id="JAHLQT010004419">
    <property type="protein sequence ID" value="KAG7176047.1"/>
    <property type="molecule type" value="Genomic_DNA"/>
</dbReference>
<gene>
    <name evidence="4" type="primary">SULT1C4-L5</name>
    <name evidence="4" type="ORF">Hamer_G017014</name>
</gene>
<feature type="domain" description="Sulfotransferase" evidence="3">
    <location>
        <begin position="102"/>
        <end position="245"/>
    </location>
</feature>
<evidence type="ECO:0000259" key="3">
    <source>
        <dbReference type="Pfam" id="PF00685"/>
    </source>
</evidence>
<comment type="caution">
    <text evidence="4">The sequence shown here is derived from an EMBL/GenBank/DDBJ whole genome shotgun (WGS) entry which is preliminary data.</text>
</comment>
<comment type="similarity">
    <text evidence="1">Belongs to the sulfotransferase 1 family.</text>
</comment>
<evidence type="ECO:0000313" key="5">
    <source>
        <dbReference type="Proteomes" id="UP000747542"/>
    </source>
</evidence>
<dbReference type="SUPFAM" id="SSF52540">
    <property type="entry name" value="P-loop containing nucleoside triphosphate hydrolases"/>
    <property type="match status" value="1"/>
</dbReference>
<sequence>MAATPPAKANEGTVTDEVTVAEGANDRSNTPNIIRPLDERDQQDLMTKFRGFQTGLIRVGEIGHLIPFHQTAYLKEYFNFRFDALQPPDVVEGGKDGGVFLEMAKNLDNPRTIKTHLPFSLLHPGILNTCKVVYVARNPKDVCVSYYHQQRLVTLAEFLGTFPEYVDFWCRDLLLQAPYWGHIAEGWARRHHRNVLFLLYENMKKDLLSELRRLNTFLETGLTEEELQKIAKFTSFERTTGDWINHFTPDLEDKFNIWLAKGGHLAKEIPFTYHSGNPQSQGPLV</sequence>
<dbReference type="Pfam" id="PF00685">
    <property type="entry name" value="Sulfotransfer_1"/>
    <property type="match status" value="1"/>
</dbReference>
<evidence type="ECO:0000256" key="1">
    <source>
        <dbReference type="ARBA" id="ARBA00005771"/>
    </source>
</evidence>
<dbReference type="PANTHER" id="PTHR11783">
    <property type="entry name" value="SULFOTRANSFERASE SULT"/>
    <property type="match status" value="1"/>
</dbReference>
<dbReference type="Gene3D" id="3.40.50.300">
    <property type="entry name" value="P-loop containing nucleotide triphosphate hydrolases"/>
    <property type="match status" value="1"/>
</dbReference>
<name>A0A8J5NAG3_HOMAM</name>
<dbReference type="Proteomes" id="UP000747542">
    <property type="component" value="Unassembled WGS sequence"/>
</dbReference>
<dbReference type="InterPro" id="IPR000863">
    <property type="entry name" value="Sulfotransferase_dom"/>
</dbReference>
<evidence type="ECO:0000313" key="4">
    <source>
        <dbReference type="EMBL" id="KAG7176047.1"/>
    </source>
</evidence>
<dbReference type="InterPro" id="IPR027417">
    <property type="entry name" value="P-loop_NTPase"/>
</dbReference>
<proteinExistence type="inferred from homology"/>
<evidence type="ECO:0000256" key="2">
    <source>
        <dbReference type="ARBA" id="ARBA00022679"/>
    </source>
</evidence>
<reference evidence="4" key="1">
    <citation type="journal article" date="2021" name="Sci. Adv.">
        <title>The American lobster genome reveals insights on longevity, neural, and immune adaptations.</title>
        <authorList>
            <person name="Polinski J.M."/>
            <person name="Zimin A.V."/>
            <person name="Clark K.F."/>
            <person name="Kohn A.B."/>
            <person name="Sadowski N."/>
            <person name="Timp W."/>
            <person name="Ptitsyn A."/>
            <person name="Khanna P."/>
            <person name="Romanova D.Y."/>
            <person name="Williams P."/>
            <person name="Greenwood S.J."/>
            <person name="Moroz L.L."/>
            <person name="Walt D.R."/>
            <person name="Bodnar A.G."/>
        </authorList>
    </citation>
    <scope>NUCLEOTIDE SEQUENCE</scope>
    <source>
        <strain evidence="4">GMGI-L3</strain>
    </source>
</reference>
<keyword evidence="5" id="KW-1185">Reference proteome</keyword>
<organism evidence="4 5">
    <name type="scientific">Homarus americanus</name>
    <name type="common">American lobster</name>
    <dbReference type="NCBI Taxonomy" id="6706"/>
    <lineage>
        <taxon>Eukaryota</taxon>
        <taxon>Metazoa</taxon>
        <taxon>Ecdysozoa</taxon>
        <taxon>Arthropoda</taxon>
        <taxon>Crustacea</taxon>
        <taxon>Multicrustacea</taxon>
        <taxon>Malacostraca</taxon>
        <taxon>Eumalacostraca</taxon>
        <taxon>Eucarida</taxon>
        <taxon>Decapoda</taxon>
        <taxon>Pleocyemata</taxon>
        <taxon>Astacidea</taxon>
        <taxon>Nephropoidea</taxon>
        <taxon>Nephropidae</taxon>
        <taxon>Homarus</taxon>
    </lineage>
</organism>
<protein>
    <submittedName>
        <fullName evidence="4">Sulfotransferase 1C4-like 5</fullName>
    </submittedName>
</protein>
<accession>A0A8J5NAG3</accession>
<dbReference type="AlphaFoldDB" id="A0A8J5NAG3"/>
<dbReference type="GO" id="GO:0008146">
    <property type="term" value="F:sulfotransferase activity"/>
    <property type="evidence" value="ECO:0007669"/>
    <property type="project" value="InterPro"/>
</dbReference>